<evidence type="ECO:0000256" key="1">
    <source>
        <dbReference type="SAM" id="Phobius"/>
    </source>
</evidence>
<dbReference type="STRING" id="266265.Bxe_C1260"/>
<feature type="transmembrane region" description="Helical" evidence="1">
    <location>
        <begin position="20"/>
        <end position="39"/>
    </location>
</feature>
<evidence type="ECO:0000313" key="2">
    <source>
        <dbReference type="EMBL" id="ABE37120.1"/>
    </source>
</evidence>
<dbReference type="InterPro" id="IPR001940">
    <property type="entry name" value="Peptidase_S1C"/>
</dbReference>
<dbReference type="eggNOG" id="COG0265">
    <property type="taxonomic scope" value="Bacteria"/>
</dbReference>
<keyword evidence="3" id="KW-1185">Reference proteome</keyword>
<keyword evidence="1" id="KW-1133">Transmembrane helix</keyword>
<dbReference type="Pfam" id="PF13365">
    <property type="entry name" value="Trypsin_2"/>
    <property type="match status" value="1"/>
</dbReference>
<dbReference type="Gene3D" id="2.40.10.10">
    <property type="entry name" value="Trypsin-like serine proteases"/>
    <property type="match status" value="2"/>
</dbReference>
<dbReference type="EMBL" id="CP000272">
    <property type="protein sequence ID" value="ABE37120.1"/>
    <property type="molecule type" value="Genomic_DNA"/>
</dbReference>
<sequence length="242" mass="25354">MRQHAARHDWRMDRPGDARLRAAVLMMGACCAVNVGGAAQSHSGRLLRSGTAFFVTHTGDMLTSAHVVRGCKAIAVWPRSEAAVPASLIVTDDRLDVALLATRRAVDAIAVPTDRPVAAGASVYTIGFGLTPSSPRVPVLTHGYATGAAYVNGHRLLVLHADLREGNSGGPVIDASGRLAGMIVGRYADAPGSSVAVRTEDLAGLQSTPRPAAERPVQPLAAENWRARLETIAALVQCIDDS</sequence>
<dbReference type="PANTHER" id="PTHR43019:SF23">
    <property type="entry name" value="PROTEASE DO-LIKE 5, CHLOROPLASTIC"/>
    <property type="match status" value="1"/>
</dbReference>
<dbReference type="AlphaFoldDB" id="Q13FL9"/>
<dbReference type="GO" id="GO:0004252">
    <property type="term" value="F:serine-type endopeptidase activity"/>
    <property type="evidence" value="ECO:0007669"/>
    <property type="project" value="InterPro"/>
</dbReference>
<dbReference type="GO" id="GO:0006508">
    <property type="term" value="P:proteolysis"/>
    <property type="evidence" value="ECO:0007669"/>
    <property type="project" value="InterPro"/>
</dbReference>
<gene>
    <name evidence="2" type="ORF">Bxe_C1260</name>
</gene>
<evidence type="ECO:0000313" key="3">
    <source>
        <dbReference type="Proteomes" id="UP000001817"/>
    </source>
</evidence>
<dbReference type="InterPro" id="IPR043504">
    <property type="entry name" value="Peptidase_S1_PA_chymotrypsin"/>
</dbReference>
<dbReference type="KEGG" id="bxe:Bxe_C1260"/>
<name>Q13FL9_PARXL</name>
<accession>Q13FL9</accession>
<dbReference type="Proteomes" id="UP000001817">
    <property type="component" value="Chromosome 3"/>
</dbReference>
<dbReference type="PANTHER" id="PTHR43019">
    <property type="entry name" value="SERINE ENDOPROTEASE DEGS"/>
    <property type="match status" value="1"/>
</dbReference>
<dbReference type="InterPro" id="IPR009003">
    <property type="entry name" value="Peptidase_S1_PA"/>
</dbReference>
<keyword evidence="1" id="KW-0472">Membrane</keyword>
<dbReference type="KEGG" id="bxb:DR64_8553"/>
<reference evidence="2 3" key="1">
    <citation type="journal article" date="2006" name="Proc. Natl. Acad. Sci. U.S.A.">
        <title>Burkholderia xenovorans LB400 harbors a multi-replicon, 9.73-Mbp genome shaped for versatility.</title>
        <authorList>
            <person name="Chain P.S."/>
            <person name="Denef V.J."/>
            <person name="Konstantinidis K.T."/>
            <person name="Vergez L.M."/>
            <person name="Agullo L."/>
            <person name="Reyes V.L."/>
            <person name="Hauser L."/>
            <person name="Cordova M."/>
            <person name="Gomez L."/>
            <person name="Gonzalez M."/>
            <person name="Land M."/>
            <person name="Lao V."/>
            <person name="Larimer F."/>
            <person name="LiPuma J.J."/>
            <person name="Mahenthiralingam E."/>
            <person name="Malfatti S.A."/>
            <person name="Marx C.J."/>
            <person name="Parnell J.J."/>
            <person name="Ramette A."/>
            <person name="Richardson P."/>
            <person name="Seeger M."/>
            <person name="Smith D."/>
            <person name="Spilker T."/>
            <person name="Sul W.J."/>
            <person name="Tsoi T.V."/>
            <person name="Ulrich L.E."/>
            <person name="Zhulin I.B."/>
            <person name="Tiedje J.M."/>
        </authorList>
    </citation>
    <scope>NUCLEOTIDE SEQUENCE [LARGE SCALE GENOMIC DNA]</scope>
    <source>
        <strain evidence="2 3">LB400</strain>
    </source>
</reference>
<evidence type="ECO:0008006" key="4">
    <source>
        <dbReference type="Google" id="ProtNLM"/>
    </source>
</evidence>
<dbReference type="PRINTS" id="PR00834">
    <property type="entry name" value="PROTEASES2C"/>
</dbReference>
<proteinExistence type="predicted"/>
<organism evidence="2 3">
    <name type="scientific">Paraburkholderia xenovorans (strain LB400)</name>
    <dbReference type="NCBI Taxonomy" id="266265"/>
    <lineage>
        <taxon>Bacteria</taxon>
        <taxon>Pseudomonadati</taxon>
        <taxon>Pseudomonadota</taxon>
        <taxon>Betaproteobacteria</taxon>
        <taxon>Burkholderiales</taxon>
        <taxon>Burkholderiaceae</taxon>
        <taxon>Paraburkholderia</taxon>
    </lineage>
</organism>
<dbReference type="SUPFAM" id="SSF50494">
    <property type="entry name" value="Trypsin-like serine proteases"/>
    <property type="match status" value="1"/>
</dbReference>
<protein>
    <recommendedName>
        <fullName evidence="4">Serine protease</fullName>
    </recommendedName>
</protein>
<keyword evidence="1" id="KW-0812">Transmembrane</keyword>